<feature type="domain" description="Heterokaryon incompatibility" evidence="2">
    <location>
        <begin position="105"/>
        <end position="306"/>
    </location>
</feature>
<dbReference type="Pfam" id="PF06985">
    <property type="entry name" value="HET"/>
    <property type="match status" value="1"/>
</dbReference>
<keyword evidence="1" id="KW-1133">Transmembrane helix</keyword>
<feature type="transmembrane region" description="Helical" evidence="1">
    <location>
        <begin position="468"/>
        <end position="491"/>
    </location>
</feature>
<protein>
    <submittedName>
        <fullName evidence="3">Heterokaryon incompatibility protein-domain-containing protein</fullName>
    </submittedName>
</protein>
<dbReference type="PANTHER" id="PTHR24148:SF64">
    <property type="entry name" value="HETEROKARYON INCOMPATIBILITY DOMAIN-CONTAINING PROTEIN"/>
    <property type="match status" value="1"/>
</dbReference>
<keyword evidence="1" id="KW-0812">Transmembrane</keyword>
<evidence type="ECO:0000256" key="1">
    <source>
        <dbReference type="SAM" id="Phobius"/>
    </source>
</evidence>
<dbReference type="PANTHER" id="PTHR24148">
    <property type="entry name" value="ANKYRIN REPEAT DOMAIN-CONTAINING PROTEIN 39 HOMOLOG-RELATED"/>
    <property type="match status" value="1"/>
</dbReference>
<dbReference type="RefSeq" id="XP_062693744.1">
    <property type="nucleotide sequence ID" value="XM_062836946.1"/>
</dbReference>
<gene>
    <name evidence="3" type="ORF">B0T23DRAFT_376284</name>
</gene>
<name>A0AAJ0I9H2_9PEZI</name>
<dbReference type="Proteomes" id="UP001285908">
    <property type="component" value="Unassembled WGS sequence"/>
</dbReference>
<dbReference type="InterPro" id="IPR010730">
    <property type="entry name" value="HET"/>
</dbReference>
<dbReference type="AlphaFoldDB" id="A0AAJ0I9H2"/>
<keyword evidence="1" id="KW-0472">Membrane</keyword>
<reference evidence="3 4" key="1">
    <citation type="journal article" date="2023" name="Mol. Phylogenet. Evol.">
        <title>Genome-scale phylogeny and comparative genomics of the fungal order Sordariales.</title>
        <authorList>
            <person name="Hensen N."/>
            <person name="Bonometti L."/>
            <person name="Westerberg I."/>
            <person name="Brannstrom I.O."/>
            <person name="Guillou S."/>
            <person name="Cros-Aarteil S."/>
            <person name="Calhoun S."/>
            <person name="Haridas S."/>
            <person name="Kuo A."/>
            <person name="Mondo S."/>
            <person name="Pangilinan J."/>
            <person name="Riley R."/>
            <person name="LaButti K."/>
            <person name="Andreopoulos B."/>
            <person name="Lipzen A."/>
            <person name="Chen C."/>
            <person name="Yan M."/>
            <person name="Daum C."/>
            <person name="Ng V."/>
            <person name="Clum A."/>
            <person name="Steindorff A."/>
            <person name="Ohm R.A."/>
            <person name="Martin F."/>
            <person name="Silar P."/>
            <person name="Natvig D.O."/>
            <person name="Lalanne C."/>
            <person name="Gautier V."/>
            <person name="Ament-Velasquez S.L."/>
            <person name="Kruys A."/>
            <person name="Hutchinson M.I."/>
            <person name="Powell A.J."/>
            <person name="Barry K."/>
            <person name="Miller A.N."/>
            <person name="Grigoriev I.V."/>
            <person name="Debuchy R."/>
            <person name="Gladieux P."/>
            <person name="Hiltunen Thoren M."/>
            <person name="Johannesson H."/>
        </authorList>
    </citation>
    <scope>NUCLEOTIDE SEQUENCE [LARGE SCALE GENOMIC DNA]</scope>
    <source>
        <strain evidence="3 4">FGSC 10403</strain>
    </source>
</reference>
<dbReference type="GeneID" id="87874568"/>
<evidence type="ECO:0000313" key="3">
    <source>
        <dbReference type="EMBL" id="KAK3494315.1"/>
    </source>
</evidence>
<accession>A0AAJ0I9H2</accession>
<evidence type="ECO:0000313" key="4">
    <source>
        <dbReference type="Proteomes" id="UP001285908"/>
    </source>
</evidence>
<proteinExistence type="predicted"/>
<feature type="transmembrane region" description="Helical" evidence="1">
    <location>
        <begin position="503"/>
        <end position="524"/>
    </location>
</feature>
<sequence length="875" mass="98223">MMEAIKTLFHKLQETVTPNSAAIGNPDNGRISLLAMNDENHSNEIQDATPQIQLSPQQLYSHLRLDPSNPSIRVLDIDPPHPRKNPDAPLQGTLRVVQLSDLPAFTALSYTWGSYSSPIVDTIRCNGYCDIPITKNGRDALLALRKRHHAGDPVRSRTTFPLTIWIDAICINQADDTEKAGQIGLMAEVYTWARTVWVWLGKGNERTARAVRVLERAAKLRIVPVGVPWIEEDMYAARGPRSVAYYKMQLAKSMVRVFLRTYWHPVLSFLEACALGRPQKGGLLASGDIDCLLDREWLERVWTFQEIVLASNPIIVCGEETIGWAQLQQGLDCLNRMRPSFPSTGSIWGDSSRDGPPSSIKVRYQLFKGWAISEDFQTGSDLISRADESMTISDVSQRWSNLFQVWRTVARPTSWNGRAFRSVPKLNGPEQNGNSLQSGSYANYVSVKEYEGQFNIGRIWNQVRPVILLPYVGLLIVFIAIAIWAISSFLLADDFAEVKTTYFFTFMFAAMLFLINIAPFLYYVSFTMGYPTVGTHAQSDVDAASGLVAIIRVLRDRKAQKAHDKSFATHGVLKRLGISLPQPDYTKPLGKVYHELYTELVKRDPSCIALLSDVKGSALQGAPSWVPGWGSEKLHWVKDDAIYSRIEGSARPDSFDLVKWNSETEIVVRGLFIGELSYTSQPIGREDRVNSIEPVWRGSLTAIDEWRRELVELYARQTPRCEYNSFSISLTLCPSSQSSPADWCEEDFRRWHKILASPGYDDASRHELVKLALSEREFQARRFTDYICRGFAGTASLFVSNDGFVGKGPSGIEKGDEIYLIDGVGQPMIMRKQGVSGKYRVIGPAFACHLKDLHTFEDGDQGVLDSKRWGPVTLV</sequence>
<comment type="caution">
    <text evidence="3">The sequence shown here is derived from an EMBL/GenBank/DDBJ whole genome shotgun (WGS) entry which is preliminary data.</text>
</comment>
<organism evidence="3 4">
    <name type="scientific">Neurospora hispaniola</name>
    <dbReference type="NCBI Taxonomy" id="588809"/>
    <lineage>
        <taxon>Eukaryota</taxon>
        <taxon>Fungi</taxon>
        <taxon>Dikarya</taxon>
        <taxon>Ascomycota</taxon>
        <taxon>Pezizomycotina</taxon>
        <taxon>Sordariomycetes</taxon>
        <taxon>Sordariomycetidae</taxon>
        <taxon>Sordariales</taxon>
        <taxon>Sordariaceae</taxon>
        <taxon>Neurospora</taxon>
    </lineage>
</organism>
<dbReference type="EMBL" id="JAULSX010000003">
    <property type="protein sequence ID" value="KAK3494315.1"/>
    <property type="molecule type" value="Genomic_DNA"/>
</dbReference>
<keyword evidence="4" id="KW-1185">Reference proteome</keyword>
<dbReference type="InterPro" id="IPR052895">
    <property type="entry name" value="HetReg/Transcr_Mod"/>
</dbReference>
<evidence type="ECO:0000259" key="2">
    <source>
        <dbReference type="Pfam" id="PF06985"/>
    </source>
</evidence>